<dbReference type="EMBL" id="VSSQ01071373">
    <property type="protein sequence ID" value="MPN22991.1"/>
    <property type="molecule type" value="Genomic_DNA"/>
</dbReference>
<organism evidence="1">
    <name type="scientific">bioreactor metagenome</name>
    <dbReference type="NCBI Taxonomy" id="1076179"/>
    <lineage>
        <taxon>unclassified sequences</taxon>
        <taxon>metagenomes</taxon>
        <taxon>ecological metagenomes</taxon>
    </lineage>
</organism>
<accession>A0A645G7W1</accession>
<sequence length="80" mass="7857">MGAHGGGGGFSVGAGDAQGVGIAAHDGAQSLRPLVDRDAPGHRAGNFRVVVVDGGGADDKVALAQIFRAVANVHMDARGP</sequence>
<evidence type="ECO:0000313" key="1">
    <source>
        <dbReference type="EMBL" id="MPN22991.1"/>
    </source>
</evidence>
<dbReference type="AlphaFoldDB" id="A0A645G7W1"/>
<proteinExistence type="predicted"/>
<name>A0A645G7W1_9ZZZZ</name>
<protein>
    <submittedName>
        <fullName evidence="1">Uncharacterized protein</fullName>
    </submittedName>
</protein>
<reference evidence="1" key="1">
    <citation type="submission" date="2019-08" db="EMBL/GenBank/DDBJ databases">
        <authorList>
            <person name="Kucharzyk K."/>
            <person name="Murdoch R.W."/>
            <person name="Higgins S."/>
            <person name="Loffler F."/>
        </authorList>
    </citation>
    <scope>NUCLEOTIDE SEQUENCE</scope>
</reference>
<gene>
    <name evidence="1" type="ORF">SDC9_170376</name>
</gene>
<comment type="caution">
    <text evidence="1">The sequence shown here is derived from an EMBL/GenBank/DDBJ whole genome shotgun (WGS) entry which is preliminary data.</text>
</comment>